<dbReference type="AlphaFoldDB" id="A0A6F8VGI2"/>
<keyword evidence="3" id="KW-1185">Reference proteome</keyword>
<dbReference type="KEGG" id="slac:SKTS_27150"/>
<dbReference type="InterPro" id="IPR008136">
    <property type="entry name" value="CinA_C"/>
</dbReference>
<sequence length="160" mass="16735">MDDALYQLAEETGLALKAKGWMLATAESCTGGWVGEAVTAVSGSSSWYDRGFITYTNEAKQEMLGVATETLALHGAVSEATVREMASGVLARSQAGISLAISGIAGPTGGSPDKPVGTVCFAWAVRGGEVESECCRFSGDRREVRLQAVEKALRGVLARM</sequence>
<dbReference type="InterPro" id="IPR036653">
    <property type="entry name" value="CinA-like_C"/>
</dbReference>
<feature type="domain" description="CinA C-terminal" evidence="1">
    <location>
        <begin position="7"/>
        <end position="157"/>
    </location>
</feature>
<dbReference type="SUPFAM" id="SSF142433">
    <property type="entry name" value="CinA-like"/>
    <property type="match status" value="1"/>
</dbReference>
<evidence type="ECO:0000313" key="3">
    <source>
        <dbReference type="Proteomes" id="UP000502260"/>
    </source>
</evidence>
<protein>
    <recommendedName>
        <fullName evidence="1">CinA C-terminal domain-containing protein</fullName>
    </recommendedName>
</protein>
<name>A0A6F8VGI2_9PROT</name>
<evidence type="ECO:0000313" key="2">
    <source>
        <dbReference type="EMBL" id="BCB27829.1"/>
    </source>
</evidence>
<organism evidence="2 3">
    <name type="scientific">Sulfurimicrobium lacus</name>
    <dbReference type="NCBI Taxonomy" id="2715678"/>
    <lineage>
        <taxon>Bacteria</taxon>
        <taxon>Pseudomonadati</taxon>
        <taxon>Pseudomonadota</taxon>
        <taxon>Betaproteobacteria</taxon>
        <taxon>Nitrosomonadales</taxon>
        <taxon>Sulfuricellaceae</taxon>
        <taxon>Sulfurimicrobium</taxon>
    </lineage>
</organism>
<dbReference type="Pfam" id="PF02464">
    <property type="entry name" value="CinA"/>
    <property type="match status" value="1"/>
</dbReference>
<dbReference type="EMBL" id="AP022853">
    <property type="protein sequence ID" value="BCB27829.1"/>
    <property type="molecule type" value="Genomic_DNA"/>
</dbReference>
<accession>A0A6F8VGI2</accession>
<reference evidence="3" key="1">
    <citation type="submission" date="2020-03" db="EMBL/GenBank/DDBJ databases">
        <title>Complete genome sequence of sulfur-oxidizing bacterium skT11.</title>
        <authorList>
            <person name="Kanda M."/>
            <person name="Kojima H."/>
            <person name="Fukui M."/>
        </authorList>
    </citation>
    <scope>NUCLEOTIDE SEQUENCE [LARGE SCALE GENOMIC DNA]</scope>
    <source>
        <strain evidence="3">skT11</strain>
    </source>
</reference>
<dbReference type="NCBIfam" id="TIGR00199">
    <property type="entry name" value="PncC_domain"/>
    <property type="match status" value="1"/>
</dbReference>
<dbReference type="RefSeq" id="WP_173066172.1">
    <property type="nucleotide sequence ID" value="NZ_AP022853.1"/>
</dbReference>
<dbReference type="Gene3D" id="3.90.950.20">
    <property type="entry name" value="CinA-like"/>
    <property type="match status" value="1"/>
</dbReference>
<dbReference type="Proteomes" id="UP000502260">
    <property type="component" value="Chromosome"/>
</dbReference>
<gene>
    <name evidence="2" type="ORF">SKTS_27150</name>
</gene>
<proteinExistence type="predicted"/>
<evidence type="ECO:0000259" key="1">
    <source>
        <dbReference type="Pfam" id="PF02464"/>
    </source>
</evidence>